<evidence type="ECO:0000313" key="2">
    <source>
        <dbReference type="Proteomes" id="UP000193067"/>
    </source>
</evidence>
<keyword evidence="2" id="KW-1185">Reference proteome</keyword>
<dbReference type="AlphaFoldDB" id="A0A1Y2IJZ9"/>
<evidence type="ECO:0000313" key="1">
    <source>
        <dbReference type="EMBL" id="OSD00903.1"/>
    </source>
</evidence>
<proteinExistence type="predicted"/>
<protein>
    <submittedName>
        <fullName evidence="1">Uncharacterized protein</fullName>
    </submittedName>
</protein>
<dbReference type="EMBL" id="KZ084115">
    <property type="protein sequence ID" value="OSD00903.1"/>
    <property type="molecule type" value="Genomic_DNA"/>
</dbReference>
<name>A0A1Y2IJZ9_TRAC3</name>
<organism evidence="1 2">
    <name type="scientific">Trametes coccinea (strain BRFM310)</name>
    <name type="common">Pycnoporus coccineus</name>
    <dbReference type="NCBI Taxonomy" id="1353009"/>
    <lineage>
        <taxon>Eukaryota</taxon>
        <taxon>Fungi</taxon>
        <taxon>Dikarya</taxon>
        <taxon>Basidiomycota</taxon>
        <taxon>Agaricomycotina</taxon>
        <taxon>Agaricomycetes</taxon>
        <taxon>Polyporales</taxon>
        <taxon>Polyporaceae</taxon>
        <taxon>Trametes</taxon>
    </lineage>
</organism>
<sequence length="184" mass="20008">MRAGYGSPKCAYVCTLRYTSSGPDGGCAVHPFTTPPPPWGTSSGSGESGVCRAVVTPKSRSCGRTHDAEDRVAAELYPGRSALGIGRPHRAIAGRVHASKTMFIMVSMVCTERNARPSVLHVLVRVFPRAHWRVFPQIRPRPVQETTSYLSALPPPSCRAIARTRVQVPPVASVYGWVPQRSRM</sequence>
<dbReference type="Proteomes" id="UP000193067">
    <property type="component" value="Unassembled WGS sequence"/>
</dbReference>
<gene>
    <name evidence="1" type="ORF">PYCCODRAFT_649149</name>
</gene>
<reference evidence="1 2" key="1">
    <citation type="journal article" date="2015" name="Biotechnol. Biofuels">
        <title>Enhanced degradation of softwood versus hardwood by the white-rot fungus Pycnoporus coccineus.</title>
        <authorList>
            <person name="Couturier M."/>
            <person name="Navarro D."/>
            <person name="Chevret D."/>
            <person name="Henrissat B."/>
            <person name="Piumi F."/>
            <person name="Ruiz-Duenas F.J."/>
            <person name="Martinez A.T."/>
            <person name="Grigoriev I.V."/>
            <person name="Riley R."/>
            <person name="Lipzen A."/>
            <person name="Berrin J.G."/>
            <person name="Master E.R."/>
            <person name="Rosso M.N."/>
        </authorList>
    </citation>
    <scope>NUCLEOTIDE SEQUENCE [LARGE SCALE GENOMIC DNA]</scope>
    <source>
        <strain evidence="1 2">BRFM310</strain>
    </source>
</reference>
<accession>A0A1Y2IJZ9</accession>